<organism evidence="1">
    <name type="scientific">uncultured marine group II/III euryarchaeote KM3_07_G11</name>
    <dbReference type="NCBI Taxonomy" id="1457840"/>
    <lineage>
        <taxon>Archaea</taxon>
        <taxon>Methanobacteriati</taxon>
        <taxon>Methanobacteriota</taxon>
        <taxon>environmental samples</taxon>
    </lineage>
</organism>
<dbReference type="AlphaFoldDB" id="A0A075G5K9"/>
<protein>
    <submittedName>
        <fullName evidence="1">Uncharacterized protein</fullName>
    </submittedName>
</protein>
<proteinExistence type="predicted"/>
<sequence>MKTEGVVDCNSSVVHNNQITISLRIKGRSHDFLIRVSTSDVPFITVDPTRLWIVHQCMWV</sequence>
<evidence type="ECO:0000313" key="1">
    <source>
        <dbReference type="EMBL" id="AIE98714.1"/>
    </source>
</evidence>
<dbReference type="EMBL" id="KF900542">
    <property type="protein sequence ID" value="AIE98714.1"/>
    <property type="molecule type" value="Genomic_DNA"/>
</dbReference>
<name>A0A075G5K9_9EURY</name>
<accession>A0A075G5K9</accession>
<reference evidence="1" key="1">
    <citation type="journal article" date="2014" name="Genome Biol. Evol.">
        <title>Pangenome evidence for extensive interdomain horizontal transfer affecting lineage core and shell genes in uncultured planktonic thaumarchaeota and euryarchaeota.</title>
        <authorList>
            <person name="Deschamps P."/>
            <person name="Zivanovic Y."/>
            <person name="Moreira D."/>
            <person name="Rodriguez-Valera F."/>
            <person name="Lopez-Garcia P."/>
        </authorList>
    </citation>
    <scope>NUCLEOTIDE SEQUENCE</scope>
</reference>